<dbReference type="PANTHER" id="PTHR22746:SF10">
    <property type="entry name" value="GUANINE NUCLEOTIDE EXCHANGE FACTOR SUBUNIT RIC1"/>
    <property type="match status" value="1"/>
</dbReference>
<dbReference type="InterPro" id="IPR015943">
    <property type="entry name" value="WD40/YVTN_repeat-like_dom_sf"/>
</dbReference>
<feature type="compositionally biased region" description="Low complexity" evidence="3">
    <location>
        <begin position="1040"/>
        <end position="1050"/>
    </location>
</feature>
<sequence length="1100" mass="120315">MVRQGIVWRESASIVDEGSNVSACFSWDSSIVFVTTSKSIILSYYIIQSPTPYSSLGTAVPRNSDEVFQCGAGESTDRLGWSLEWAGSCLISRKIQGIIPHQYHLDVAVLLPTPSICMIPYPIPAPLPAELKSVQLVFSREPTPGCTFSLTYSRALNTYFLVFENGDTWIAYRASGLDPDDFEVELEFVYVSLVEQSASLNSQEKPASESGPNMTKPNLDGGTVCALNATFCISAVGTESGLVHLFDLPLSASSPPVPHLASALSLQAATNNRRLHVGRVTSLAWSPDGYALAVGWERGWGIWSTGGKLLGWGVLDEDDRDRLATSDSHLRGVSNEGLLWVASGLELVILSKPVQSLETHPASSSKLGLLYVLSFAKSSFTSQPTPSSTKYPLLILSNKLLLSSTASLPSSTYLSSLTPSSSLWIPVNLPHSYINTQYPIKYATVSEDGRLIAVAGRRGLTHWSKSSGRWKLFDRPEWEESFRVRGGMAWFLHVLVAAIEEGKEFSIRLYSRDDALTPTSHLTSVNLPTPIHLMSLHDNSLLVYTTGNVLYHYLVYPTERSVELRLCGSMSFRGVVAAPGRVRALSWLVPSAQTKLGHPADDLPLATIILLINSSLVLLRPRKPSRHHRRTSSLMTVTPASEEVKYDSQVLADNIESYWTHLSGIGTLENSLWGWDGEQLRVWLDALTVDRVQAVAVVRAEAGAKEEKSYARVGESVSIPLDFYPLSVLMDKGIIIGLSSEASIRQSLSFANYKLQTSTHLFLPYLLRFHLSCGQVKAAVRFASFYQSLSYFAHALEILLHGVLEQEADDGPAASPQVVDGLEWQPSQLSPLSPIAPVFVGEHPPGLQSEYSPAFIQAKSPSTEDSKRMGVLPLVIDFLDHFPQALEVVVGCARKTEIDRWDFLFDVVGNPRDLFEKCLDANQLQTATSYLLVLHHLEQLADASIDTVRIIRAAMRVGEWNLCKDLLRFLHSADESGALLIKAIESLGLYASREDMDALISSSNFGLGSETPEHDDLGGHASVPISESSPPLQSPPLQSPQPSTTTVSVPRSARSLTTRAVSSTSPVRTVTSLPPSAERNHSSIGAPPSNAESRSDRRWI</sequence>
<dbReference type="PANTHER" id="PTHR22746">
    <property type="entry name" value="RAB6A-GEF COMPLEX PARTNER PROTEIN 1"/>
    <property type="match status" value="1"/>
</dbReference>
<dbReference type="GO" id="GO:0000139">
    <property type="term" value="C:Golgi membrane"/>
    <property type="evidence" value="ECO:0007669"/>
    <property type="project" value="TreeGrafter"/>
</dbReference>
<dbReference type="GO" id="GO:0005829">
    <property type="term" value="C:cytosol"/>
    <property type="evidence" value="ECO:0007669"/>
    <property type="project" value="TreeGrafter"/>
</dbReference>
<dbReference type="EMBL" id="LN483332">
    <property type="protein sequence ID" value="CED84934.1"/>
    <property type="molecule type" value="Genomic_DNA"/>
</dbReference>
<evidence type="ECO:0000256" key="2">
    <source>
        <dbReference type="ARBA" id="ARBA00023136"/>
    </source>
</evidence>
<keyword evidence="2" id="KW-0472">Membrane</keyword>
<proteinExistence type="predicted"/>
<dbReference type="SUPFAM" id="SSF69322">
    <property type="entry name" value="Tricorn protease domain 2"/>
    <property type="match status" value="1"/>
</dbReference>
<dbReference type="GO" id="GO:0006886">
    <property type="term" value="P:intracellular protein transport"/>
    <property type="evidence" value="ECO:0007669"/>
    <property type="project" value="InterPro"/>
</dbReference>
<comment type="subcellular location">
    <subcellularLocation>
        <location evidence="1">Membrane</location>
    </subcellularLocation>
</comment>
<feature type="region of interest" description="Disordered" evidence="3">
    <location>
        <begin position="1007"/>
        <end position="1100"/>
    </location>
</feature>
<evidence type="ECO:0000256" key="1">
    <source>
        <dbReference type="ARBA" id="ARBA00004370"/>
    </source>
</evidence>
<reference evidence="5" key="1">
    <citation type="submission" date="2014-08" db="EMBL/GenBank/DDBJ databases">
        <authorList>
            <person name="Sharma Rahul"/>
            <person name="Thines Marco"/>
        </authorList>
    </citation>
    <scope>NUCLEOTIDE SEQUENCE</scope>
</reference>
<organism evidence="5">
    <name type="scientific">Phaffia rhodozyma</name>
    <name type="common">Yeast</name>
    <name type="synonym">Xanthophyllomyces dendrorhous</name>
    <dbReference type="NCBI Taxonomy" id="264483"/>
    <lineage>
        <taxon>Eukaryota</taxon>
        <taxon>Fungi</taxon>
        <taxon>Dikarya</taxon>
        <taxon>Basidiomycota</taxon>
        <taxon>Agaricomycotina</taxon>
        <taxon>Tremellomycetes</taxon>
        <taxon>Cystofilobasidiales</taxon>
        <taxon>Mrakiaceae</taxon>
        <taxon>Phaffia</taxon>
    </lineage>
</organism>
<feature type="compositionally biased region" description="Low complexity" evidence="3">
    <location>
        <begin position="1057"/>
        <end position="1076"/>
    </location>
</feature>
<name>A0A0F7SW20_PHARH</name>
<protein>
    <submittedName>
        <fullName evidence="5">WD40 repeat protein</fullName>
    </submittedName>
</protein>
<evidence type="ECO:0000256" key="3">
    <source>
        <dbReference type="SAM" id="MobiDB-lite"/>
    </source>
</evidence>
<dbReference type="Gene3D" id="2.130.10.10">
    <property type="entry name" value="YVTN repeat-like/Quinoprotein amine dehydrogenase"/>
    <property type="match status" value="1"/>
</dbReference>
<accession>A0A0F7SW20</accession>
<dbReference type="Pfam" id="PF07064">
    <property type="entry name" value="RIC1"/>
    <property type="match status" value="1"/>
</dbReference>
<dbReference type="Pfam" id="PF25440">
    <property type="entry name" value="Beta-prop_RIC1_2nd"/>
    <property type="match status" value="1"/>
</dbReference>
<dbReference type="GO" id="GO:0034066">
    <property type="term" value="C:Ric1-Rgp1 guanyl-nucleotide exchange factor complex"/>
    <property type="evidence" value="ECO:0007669"/>
    <property type="project" value="InterPro"/>
</dbReference>
<dbReference type="GO" id="GO:0042147">
    <property type="term" value="P:retrograde transport, endosome to Golgi"/>
    <property type="evidence" value="ECO:0007669"/>
    <property type="project" value="TreeGrafter"/>
</dbReference>
<dbReference type="InterPro" id="IPR009771">
    <property type="entry name" value="RIC1_C"/>
</dbReference>
<evidence type="ECO:0000313" key="5">
    <source>
        <dbReference type="EMBL" id="CED84934.1"/>
    </source>
</evidence>
<evidence type="ECO:0000259" key="4">
    <source>
        <dbReference type="Pfam" id="PF07064"/>
    </source>
</evidence>
<feature type="domain" description="RIC1 C-terminal alpha solenoid region" evidence="4">
    <location>
        <begin position="765"/>
        <end position="986"/>
    </location>
</feature>
<dbReference type="InterPro" id="IPR040096">
    <property type="entry name" value="Ric1"/>
</dbReference>
<dbReference type="AlphaFoldDB" id="A0A0F7SW20"/>